<dbReference type="Gramene" id="ESQ31684">
    <property type="protein sequence ID" value="ESQ31684"/>
    <property type="gene ID" value="EUTSA_v100054490mg"/>
</dbReference>
<protein>
    <recommendedName>
        <fullName evidence="1">DUF1985 domain-containing protein</fullName>
    </recommendedName>
</protein>
<dbReference type="PANTHER" id="PTHR48449">
    <property type="entry name" value="DUF1985 DOMAIN-CONTAINING PROTEIN"/>
    <property type="match status" value="1"/>
</dbReference>
<organism evidence="2 3">
    <name type="scientific">Eutrema salsugineum</name>
    <name type="common">Saltwater cress</name>
    <name type="synonym">Sisymbrium salsugineum</name>
    <dbReference type="NCBI Taxonomy" id="72664"/>
    <lineage>
        <taxon>Eukaryota</taxon>
        <taxon>Viridiplantae</taxon>
        <taxon>Streptophyta</taxon>
        <taxon>Embryophyta</taxon>
        <taxon>Tracheophyta</taxon>
        <taxon>Spermatophyta</taxon>
        <taxon>Magnoliopsida</taxon>
        <taxon>eudicotyledons</taxon>
        <taxon>Gunneridae</taxon>
        <taxon>Pentapetalae</taxon>
        <taxon>rosids</taxon>
        <taxon>malvids</taxon>
        <taxon>Brassicales</taxon>
        <taxon>Brassicaceae</taxon>
        <taxon>Eutremeae</taxon>
        <taxon>Eutrema</taxon>
    </lineage>
</organism>
<name>V4KKF8_EUTSA</name>
<dbReference type="AlphaFoldDB" id="V4KKF8"/>
<evidence type="ECO:0000259" key="1">
    <source>
        <dbReference type="Pfam" id="PF09331"/>
    </source>
</evidence>
<dbReference type="InterPro" id="IPR015410">
    <property type="entry name" value="DUF1985"/>
</dbReference>
<accession>V4KKF8</accession>
<gene>
    <name evidence="2" type="ORF">EUTSA_v100054490mg</name>
</gene>
<dbReference type="Proteomes" id="UP000030689">
    <property type="component" value="Unassembled WGS sequence"/>
</dbReference>
<keyword evidence="3" id="KW-1185">Reference proteome</keyword>
<dbReference type="KEGG" id="eus:EUTSA_v100054490m"/>
<proteinExistence type="predicted"/>
<dbReference type="Pfam" id="PF09331">
    <property type="entry name" value="DUF1985"/>
    <property type="match status" value="1"/>
</dbReference>
<feature type="domain" description="DUF1985" evidence="1">
    <location>
        <begin position="80"/>
        <end position="214"/>
    </location>
</feature>
<dbReference type="PANTHER" id="PTHR48449:SF1">
    <property type="entry name" value="DUF1985 DOMAIN-CONTAINING PROTEIN"/>
    <property type="match status" value="1"/>
</dbReference>
<evidence type="ECO:0000313" key="3">
    <source>
        <dbReference type="Proteomes" id="UP000030689"/>
    </source>
</evidence>
<sequence length="290" mass="33409">MASSSDSNEYPPRMFQPGKSPLQEHSFNYGAHLTEFAKLKDAIGDEVYNDLMNTCAIGAIFKLAAKYYVWSANMVHQFISNQLCVDRKNEVWSLIGGRPVRFSLHEFGEITGFNCDPIVEDGWDIDHTEFWAELGVKTFDGPNWEELNDVISRCHTWSEEKKKMVAKLQLLHVGIFGLNRNSRIPLNCAKLVLDEDAFESYPWGRWAFKKLVESIKAVCLDGATYFIHGFVHAYLIAAYESVPMFGERFGVRENHPNPNLIPLPRWRSSRKRFRLETVVQREKENTPDNK</sequence>
<dbReference type="EMBL" id="KI517748">
    <property type="protein sequence ID" value="ESQ31684.1"/>
    <property type="molecule type" value="Genomic_DNA"/>
</dbReference>
<evidence type="ECO:0000313" key="2">
    <source>
        <dbReference type="EMBL" id="ESQ31684.1"/>
    </source>
</evidence>
<feature type="non-terminal residue" evidence="2">
    <location>
        <position position="290"/>
    </location>
</feature>
<reference evidence="2 3" key="1">
    <citation type="journal article" date="2013" name="Front. Plant Sci.">
        <title>The Reference Genome of the Halophytic Plant Eutrema salsugineum.</title>
        <authorList>
            <person name="Yang R."/>
            <person name="Jarvis D.E."/>
            <person name="Chen H."/>
            <person name="Beilstein M.A."/>
            <person name="Grimwood J."/>
            <person name="Jenkins J."/>
            <person name="Shu S."/>
            <person name="Prochnik S."/>
            <person name="Xin M."/>
            <person name="Ma C."/>
            <person name="Schmutz J."/>
            <person name="Wing R.A."/>
            <person name="Mitchell-Olds T."/>
            <person name="Schumaker K.S."/>
            <person name="Wang X."/>
        </authorList>
    </citation>
    <scope>NUCLEOTIDE SEQUENCE [LARGE SCALE GENOMIC DNA]</scope>
</reference>